<dbReference type="AlphaFoldDB" id="A0A1B1E6T2"/>
<feature type="region of interest" description="Disordered" evidence="1">
    <location>
        <begin position="574"/>
        <end position="606"/>
    </location>
</feature>
<name>A0A1B1E6T2_9APIC</name>
<dbReference type="RefSeq" id="XP_019917406.1">
    <property type="nucleotide sequence ID" value="XM_020061712.1"/>
</dbReference>
<feature type="transmembrane region" description="Helical" evidence="2">
    <location>
        <begin position="920"/>
        <end position="940"/>
    </location>
</feature>
<feature type="compositionally biased region" description="Basic and acidic residues" evidence="1">
    <location>
        <begin position="244"/>
        <end position="257"/>
    </location>
</feature>
<keyword evidence="5" id="KW-1185">Reference proteome</keyword>
<feature type="region of interest" description="Disordered" evidence="1">
    <location>
        <begin position="224"/>
        <end position="274"/>
    </location>
</feature>
<keyword evidence="2" id="KW-1133">Transmembrane helix</keyword>
<feature type="compositionally biased region" description="Low complexity" evidence="1">
    <location>
        <begin position="849"/>
        <end position="858"/>
    </location>
</feature>
<proteinExistence type="predicted"/>
<gene>
    <name evidence="4" type="ORF">PCOAH_00049290</name>
</gene>
<protein>
    <submittedName>
        <fullName evidence="4">Surface protein</fullName>
    </submittedName>
</protein>
<feature type="compositionally biased region" description="Basic and acidic residues" evidence="1">
    <location>
        <begin position="870"/>
        <end position="879"/>
    </location>
</feature>
<feature type="compositionally biased region" description="Basic and acidic residues" evidence="1">
    <location>
        <begin position="706"/>
        <end position="732"/>
    </location>
</feature>
<keyword evidence="3" id="KW-0732">Signal</keyword>
<evidence type="ECO:0000256" key="1">
    <source>
        <dbReference type="SAM" id="MobiDB-lite"/>
    </source>
</evidence>
<dbReference type="CDD" id="cd22848">
    <property type="entry name" value="Gal_Rha_Lectin_like-P113_rpt2"/>
    <property type="match status" value="1"/>
</dbReference>
<feature type="compositionally biased region" description="Basic and acidic residues" evidence="1">
    <location>
        <begin position="784"/>
        <end position="798"/>
    </location>
</feature>
<dbReference type="VEuPathDB" id="PlasmoDB:PCOAH_00049290"/>
<dbReference type="EMBL" id="CP016251">
    <property type="protein sequence ID" value="ANQ10711.1"/>
    <property type="molecule type" value="Genomic_DNA"/>
</dbReference>
<evidence type="ECO:0000256" key="2">
    <source>
        <dbReference type="SAM" id="Phobius"/>
    </source>
</evidence>
<dbReference type="Proteomes" id="UP000092716">
    <property type="component" value="Chromosome 13"/>
</dbReference>
<dbReference type="KEGG" id="pcot:PCOAH_00049290"/>
<keyword evidence="2" id="KW-0812">Transmembrane</keyword>
<feature type="compositionally biased region" description="Acidic residues" evidence="1">
    <location>
        <begin position="261"/>
        <end position="273"/>
    </location>
</feature>
<feature type="compositionally biased region" description="Basic and acidic residues" evidence="1">
    <location>
        <begin position="887"/>
        <end position="901"/>
    </location>
</feature>
<dbReference type="GeneID" id="30911660"/>
<evidence type="ECO:0000256" key="3">
    <source>
        <dbReference type="SAM" id="SignalP"/>
    </source>
</evidence>
<dbReference type="CDD" id="cd22847">
    <property type="entry name" value="Gal_Rha_Lectin_like_P113_rpt1"/>
    <property type="match status" value="1"/>
</dbReference>
<organism evidence="4 5">
    <name type="scientific">Plasmodium coatneyi</name>
    <dbReference type="NCBI Taxonomy" id="208452"/>
    <lineage>
        <taxon>Eukaryota</taxon>
        <taxon>Sar</taxon>
        <taxon>Alveolata</taxon>
        <taxon>Apicomplexa</taxon>
        <taxon>Aconoidasida</taxon>
        <taxon>Haemosporida</taxon>
        <taxon>Plasmodiidae</taxon>
        <taxon>Plasmodium</taxon>
    </lineage>
</organism>
<reference evidence="5" key="1">
    <citation type="submission" date="2016-06" db="EMBL/GenBank/DDBJ databases">
        <title>First high quality genome sequence of Plasmodium coatneyi using continuous long reads from single molecule, real-time sequencing.</title>
        <authorList>
            <person name="Chien J.-T."/>
            <person name="Pakala S.B."/>
            <person name="Geraldo J.A."/>
            <person name="Lapp S.A."/>
            <person name="Barnwell J.W."/>
            <person name="Kissinger J.C."/>
            <person name="Galinski M.R."/>
            <person name="Humphrey J.C."/>
        </authorList>
    </citation>
    <scope>NUCLEOTIDE SEQUENCE [LARGE SCALE GENOMIC DNA]</scope>
    <source>
        <strain evidence="5">Hackeri</strain>
    </source>
</reference>
<feature type="region of interest" description="Disordered" evidence="1">
    <location>
        <begin position="698"/>
        <end position="919"/>
    </location>
</feature>
<feature type="compositionally biased region" description="Low complexity" evidence="1">
    <location>
        <begin position="577"/>
        <end position="605"/>
    </location>
</feature>
<evidence type="ECO:0000313" key="4">
    <source>
        <dbReference type="EMBL" id="ANQ10711.1"/>
    </source>
</evidence>
<feature type="compositionally biased region" description="Acidic residues" evidence="1">
    <location>
        <begin position="803"/>
        <end position="826"/>
    </location>
</feature>
<keyword evidence="2" id="KW-0472">Membrane</keyword>
<feature type="compositionally biased region" description="Basic and acidic residues" evidence="1">
    <location>
        <begin position="758"/>
        <end position="776"/>
    </location>
</feature>
<dbReference type="OrthoDB" id="371791at2759"/>
<accession>A0A1B1E6T2</accession>
<feature type="compositionally biased region" description="Basic and acidic residues" evidence="1">
    <location>
        <begin position="741"/>
        <end position="750"/>
    </location>
</feature>
<feature type="signal peptide" evidence="3">
    <location>
        <begin position="1"/>
        <end position="24"/>
    </location>
</feature>
<evidence type="ECO:0000313" key="5">
    <source>
        <dbReference type="Proteomes" id="UP000092716"/>
    </source>
</evidence>
<sequence>MKFPPLWRIPLALLVLCLTSLGRCYVNNDVIKFGEQNSLKCPQGSLYILHCEVKCLNAKNRIIHRSCIDEVEARCMGNSKCKYYFDYVVNRKSHNLRNENEIEVEECVESESNEIKTSTTCLLSNSFLLDENYIQYFFFLKNKNEEPITCKDGNINVKSAILHSPFCKVNLKDVTEVLKRQCDNNKECVINPYVLQKDALNEKDQCYINNSYVSLNVVCTKEGEELPGESSQKEKLDDDLDETEGGKYENSLEKKQSGEIADGDSDPESSNAEDELKQINEQVDLIMNSSESFTDRVKKAKTILLSEMNEQAGRKNAIFKLLGEELSKMVQNRYDPAELKDLLEDRYNEMKRSPDQDLYYIYLLDTLDINKMEGVNVTALQDNLAILLNEEMEKLNQVEKTINRLRKVYLSIYKKAKDKEVKDVFDENVDPVLTYDDFAHGNGIISADIFFKYKPNVKPLIFTQPKESDTKGVAKKEYKDLNEIDTLDDYGRKKVIVDMRNGLVETLKKLYYEKNGIFNNLASCIKSYCYKNPLNQNVLSNVLKSNFEGLKENKISDPVAGIVRYLEKVNIQGDSPAGGSSSQVGVAGSDDGSTDGSTDGSVGSAPPLWEKNKRILGKLHALLHLGYQQAYEKELEIEERTEKYSALNEKAKEYNLHHLFSESDKVLKKVSVLTSGKESADEVFGNQASFFDVYKEGEAPTGKSDATSDKDKDTSQTNNEEMKKKENEKEVKGSNSDEQVVDEKEKKNDKDDPDEGYESDKEDGKNAPEEEGKSEEADGINAGSKKEGDTDGGDKDGQLDDVGSNDDENDDDEEDDEEEAEEEAEEATTKVVDSAAKDDKPDEGSNDSTAAGEATTDATDGEVAEPTGADQKDVPVKGEDNEDAGDATDKPTEETVVKGDSEGAVSPPDTEKKGNDGGSFFQGLSTVLLAVLAILALVFLF</sequence>
<feature type="chain" id="PRO_5008521648" evidence="3">
    <location>
        <begin position="25"/>
        <end position="941"/>
    </location>
</feature>